<dbReference type="PROSITE" id="PS50181">
    <property type="entry name" value="FBOX"/>
    <property type="match status" value="1"/>
</dbReference>
<reference evidence="2" key="1">
    <citation type="submission" date="2019-12" db="EMBL/GenBank/DDBJ databases">
        <authorList>
            <person name="Scholes J."/>
        </authorList>
    </citation>
    <scope>NUCLEOTIDE SEQUENCE</scope>
</reference>
<dbReference type="InterPro" id="IPR001810">
    <property type="entry name" value="F-box_dom"/>
</dbReference>
<dbReference type="PANTHER" id="PTHR31293">
    <property type="entry name" value="RNI-LIKE SUPERFAMILY PROTEIN"/>
    <property type="match status" value="1"/>
</dbReference>
<dbReference type="CDD" id="cd22160">
    <property type="entry name" value="F-box_AtFBL13-like"/>
    <property type="match status" value="1"/>
</dbReference>
<dbReference type="SUPFAM" id="SSF81383">
    <property type="entry name" value="F-box domain"/>
    <property type="match status" value="1"/>
</dbReference>
<organism evidence="2 3">
    <name type="scientific">Striga hermonthica</name>
    <name type="common">Purple witchweed</name>
    <name type="synonym">Buchnera hermonthica</name>
    <dbReference type="NCBI Taxonomy" id="68872"/>
    <lineage>
        <taxon>Eukaryota</taxon>
        <taxon>Viridiplantae</taxon>
        <taxon>Streptophyta</taxon>
        <taxon>Embryophyta</taxon>
        <taxon>Tracheophyta</taxon>
        <taxon>Spermatophyta</taxon>
        <taxon>Magnoliopsida</taxon>
        <taxon>eudicotyledons</taxon>
        <taxon>Gunneridae</taxon>
        <taxon>Pentapetalae</taxon>
        <taxon>asterids</taxon>
        <taxon>lamiids</taxon>
        <taxon>Lamiales</taxon>
        <taxon>Orobanchaceae</taxon>
        <taxon>Buchnereae</taxon>
        <taxon>Striga</taxon>
    </lineage>
</organism>
<dbReference type="InterPro" id="IPR055294">
    <property type="entry name" value="FBL60-like"/>
</dbReference>
<gene>
    <name evidence="2" type="ORF">SHERM_10807</name>
</gene>
<comment type="caution">
    <text evidence="2">The sequence shown here is derived from an EMBL/GenBank/DDBJ whole genome shotgun (WGS) entry which is preliminary data.</text>
</comment>
<keyword evidence="3" id="KW-1185">Reference proteome</keyword>
<dbReference type="OrthoDB" id="976179at2759"/>
<name>A0A9N7R2S4_STRHE</name>
<proteinExistence type="predicted"/>
<protein>
    <submittedName>
        <fullName evidence="2">F-box/LRR-repeat protein</fullName>
    </submittedName>
</protein>
<evidence type="ECO:0000259" key="1">
    <source>
        <dbReference type="PROSITE" id="PS50181"/>
    </source>
</evidence>
<dbReference type="InterPro" id="IPR013101">
    <property type="entry name" value="LRR_PRU1-like"/>
</dbReference>
<dbReference type="Pfam" id="PF00646">
    <property type="entry name" value="F-box"/>
    <property type="match status" value="1"/>
</dbReference>
<dbReference type="InterPro" id="IPR036047">
    <property type="entry name" value="F-box-like_dom_sf"/>
</dbReference>
<feature type="domain" description="F-box" evidence="1">
    <location>
        <begin position="24"/>
        <end position="79"/>
    </location>
</feature>
<dbReference type="Pfam" id="PF07723">
    <property type="entry name" value="LRR_2"/>
    <property type="match status" value="1"/>
</dbReference>
<dbReference type="EMBL" id="CACSLK010003174">
    <property type="protein sequence ID" value="CAA0808576.1"/>
    <property type="molecule type" value="Genomic_DNA"/>
</dbReference>
<evidence type="ECO:0000313" key="2">
    <source>
        <dbReference type="EMBL" id="CAA0808576.1"/>
    </source>
</evidence>
<dbReference type="Proteomes" id="UP001153555">
    <property type="component" value="Unassembled WGS sequence"/>
</dbReference>
<dbReference type="PANTHER" id="PTHR31293:SF12">
    <property type="entry name" value="RNI-LIKE SUPERFAMILY PROTEIN"/>
    <property type="match status" value="1"/>
</dbReference>
<sequence>MEETRQPSVNCQKLSDREQNITLIDRLSSLPDEVICHILSFLPTKRSVTTSVLGRRWRFLWAHVPSVNFSGCDFYFREEGTEALDIIHRFVLQQKAKNRMDTLTLCDLRCNEYQLETWITIAIDCSIRNLYLELKFNTIPRSNFISKTIVDLKLDIRRVSLSAMDNVSLPSLKKLHVSNVVCENDDALPHFLSNCPSRGVDYGIQICGER</sequence>
<accession>A0A9N7R2S4</accession>
<dbReference type="InterPro" id="IPR053781">
    <property type="entry name" value="F-box_AtFBL13-like"/>
</dbReference>
<evidence type="ECO:0000313" key="3">
    <source>
        <dbReference type="Proteomes" id="UP001153555"/>
    </source>
</evidence>
<dbReference type="AlphaFoldDB" id="A0A9N7R2S4"/>
<dbReference type="Gene3D" id="1.20.1280.50">
    <property type="match status" value="1"/>
</dbReference>